<protein>
    <submittedName>
        <fullName evidence="2">Uncharacterized protein</fullName>
    </submittedName>
</protein>
<evidence type="ECO:0000313" key="3">
    <source>
        <dbReference type="Proteomes" id="UP000073601"/>
    </source>
</evidence>
<feature type="transmembrane region" description="Helical" evidence="1">
    <location>
        <begin position="40"/>
        <end position="57"/>
    </location>
</feature>
<gene>
    <name evidence="2" type="ORF">GMA8713_04720</name>
</gene>
<name>A0A128FIR4_9GAMM</name>
<keyword evidence="1" id="KW-0812">Transmembrane</keyword>
<keyword evidence="1" id="KW-1133">Transmembrane helix</keyword>
<dbReference type="Proteomes" id="UP000073601">
    <property type="component" value="Unassembled WGS sequence"/>
</dbReference>
<keyword evidence="3" id="KW-1185">Reference proteome</keyword>
<evidence type="ECO:0000313" key="2">
    <source>
        <dbReference type="EMBL" id="CZF86682.1"/>
    </source>
</evidence>
<organism evidence="2 3">
    <name type="scientific">Grimontia marina</name>
    <dbReference type="NCBI Taxonomy" id="646534"/>
    <lineage>
        <taxon>Bacteria</taxon>
        <taxon>Pseudomonadati</taxon>
        <taxon>Pseudomonadota</taxon>
        <taxon>Gammaproteobacteria</taxon>
        <taxon>Vibrionales</taxon>
        <taxon>Vibrionaceae</taxon>
        <taxon>Grimontia</taxon>
    </lineage>
</organism>
<feature type="transmembrane region" description="Helical" evidence="1">
    <location>
        <begin position="6"/>
        <end position="28"/>
    </location>
</feature>
<accession>A0A128FIR4</accession>
<keyword evidence="1" id="KW-0472">Membrane</keyword>
<dbReference type="RefSeq" id="WP_062714741.1">
    <property type="nucleotide sequence ID" value="NZ_CAWRCI010000076.1"/>
</dbReference>
<dbReference type="EMBL" id="FIZY01000076">
    <property type="protein sequence ID" value="CZF86682.1"/>
    <property type="molecule type" value="Genomic_DNA"/>
</dbReference>
<dbReference type="AlphaFoldDB" id="A0A128FIR4"/>
<sequence length="98" mass="11180">MEFVGFILVLVAMVLFIYALVNLAKFIIGIMKFQFRVKNLLIFLLSFSLIIGVKLIIDNNSELLKFEVIHKKASLEFKGKDRGLLGHRVIDVDTPREG</sequence>
<reference evidence="3" key="1">
    <citation type="submission" date="2016-02" db="EMBL/GenBank/DDBJ databases">
        <authorList>
            <person name="Rodrigo-Torres Lidia"/>
            <person name="Arahal R.David."/>
        </authorList>
    </citation>
    <scope>NUCLEOTIDE SEQUENCE [LARGE SCALE GENOMIC DNA]</scope>
    <source>
        <strain evidence="3">CECT 8713</strain>
    </source>
</reference>
<proteinExistence type="predicted"/>
<evidence type="ECO:0000256" key="1">
    <source>
        <dbReference type="SAM" id="Phobius"/>
    </source>
</evidence>